<feature type="compositionally biased region" description="Basic and acidic residues" evidence="7">
    <location>
        <begin position="258"/>
        <end position="275"/>
    </location>
</feature>
<dbReference type="SMART" id="SM00249">
    <property type="entry name" value="PHD"/>
    <property type="match status" value="1"/>
</dbReference>
<dbReference type="PROSITE" id="PS51186">
    <property type="entry name" value="GNAT"/>
    <property type="match status" value="1"/>
</dbReference>
<proteinExistence type="predicted"/>
<evidence type="ECO:0000256" key="3">
    <source>
        <dbReference type="ARBA" id="ARBA00022771"/>
    </source>
</evidence>
<feature type="region of interest" description="Disordered" evidence="7">
    <location>
        <begin position="1"/>
        <end position="43"/>
    </location>
</feature>
<dbReference type="InterPro" id="IPR016181">
    <property type="entry name" value="Acyl_CoA_acyltransferase"/>
</dbReference>
<dbReference type="InterPro" id="IPR001965">
    <property type="entry name" value="Znf_PHD"/>
</dbReference>
<gene>
    <name evidence="10" type="ORF">RJ641_030329</name>
</gene>
<dbReference type="Gene3D" id="3.40.630.30">
    <property type="match status" value="1"/>
</dbReference>
<evidence type="ECO:0000256" key="7">
    <source>
        <dbReference type="SAM" id="MobiDB-lite"/>
    </source>
</evidence>
<sequence length="1285" mass="141791">MNLSNVKEGLGSDSSPNPEKDESLVVVDEKNGSVSNDQKNPVCDSGKLMDAKVAIEVVKVKEERSDLEAIELEVDDENVTGGRRVRKRKRSECEALLSEYNGIVGVEKKMKEEGLDGQGGNVVRVLRSRIVGTNKTEKKGAKKMESAQPPGGPGEDLGPRKDMGAMLTKIRGRPRKDLGVKLVKKRGRPRKNKEEVGISKSVDSVRLRKGAEDIDLEEEMLTVEELRRPRILPSKRKISEELENEDAVSNIQSPLKAKTKDVGDEKKSSEGEKIAISDNIPSTKSKEMVKGDVDPSSQLKSKREHAGGRKKRNAQKDIARSADIPSAKSEDLKKEDVETLPSLKSEKRENTRVKNKRNNGKEIAVPEAPCTITKQHGGKALDEKNSIREQIKDMLLKSGWMIEYRGRLDRQYNDAVYLSPNHKAYWSVTLAYKVLKKQVENEEVDGSAFIPIPDEVICKLFRVTKKSKEREMRMKLKQKAADDSRMDKDGIKTVPKGKPTQYDSGMLGNNSTKRKMKGKFLSPGRNNQKSTSRKGKSVNSSDVCAPRQQKGRKRCTLRARLCSENGVDQGFDTEKRSVLAWMINMGTVPLNGQVQYMSQRRKRTMLEGTVTRDGILCSCCSDVLTIQSFEIHAGNKLGQPFQNMYLEGGASLLQCQLDSWNKQKESEREGFHLIHVDGDDPNDDTCGICGDGGDLVCCDGCPSTFHQNCLDIQNFPSGEWLCNYCLCKFCGMANRVTCNEYVNHDKTPATLLACSSCDHQMCIQVEDAIHDDSNGLSFCGKKCQEIFQRLELLLGVKHEMEGGFSWTLIRRSDVSPDVSLNDQIKNIEGNSKLAVALSVMNECFSEIIDPRCNINIITSVLYNCGSNFHRINYGRFFTAILERDDEIISAASIRIHGSQVAEMPFIGTRHNYRRQGMCRRLLRAVESVLCSLNVEKLVIPAITELMDTWTSIFGFKPLEALMKQEMRCMSLVVFHGTDILQKPLLKHQLDEVMTDAGLTSTKLNEEQCKEANTADVLSPNLPDVAKVIDEPVVESSSQCPDSSLHDTSDITSEIINNTEAPARKDYVMAQCDNLNGTNSTFLDPQLSCHNSCEKSSKDDAEETGESDNNGPGWNDLIPAELNTECNSKLEKQGSEMISKSAMVACLVPGVSDSDVKIADASSEGAGTVACKVQQEVNSGEDVLNSPATLPNCCHGSSSCQQDMLDCQGGNCSSNGVKSDELSSCSVHKSDMPQISVKSLFYSLADCQADKSGVSRYNSESFCHPTAVSGVPLRCASGGCNSGVLK</sequence>
<feature type="region of interest" description="Disordered" evidence="7">
    <location>
        <begin position="1091"/>
        <end position="1116"/>
    </location>
</feature>
<dbReference type="Gene3D" id="3.30.40.10">
    <property type="entry name" value="Zinc/RING finger domain, C3HC4 (zinc finger)"/>
    <property type="match status" value="1"/>
</dbReference>
<feature type="compositionally biased region" description="Basic and acidic residues" evidence="7">
    <location>
        <begin position="18"/>
        <end position="31"/>
    </location>
</feature>
<dbReference type="GO" id="GO:0005634">
    <property type="term" value="C:nucleus"/>
    <property type="evidence" value="ECO:0007669"/>
    <property type="project" value="UniProtKB-SubCell"/>
</dbReference>
<dbReference type="PANTHER" id="PTHR46309:SF1">
    <property type="entry name" value="PHD FINGER PROTEIN 12"/>
    <property type="match status" value="1"/>
</dbReference>
<dbReference type="Pfam" id="PF16135">
    <property type="entry name" value="TDBD"/>
    <property type="match status" value="1"/>
</dbReference>
<dbReference type="InterPro" id="IPR056511">
    <property type="entry name" value="IDM1_C"/>
</dbReference>
<dbReference type="EMBL" id="JBAMMX010000005">
    <property type="protein sequence ID" value="KAK6940798.1"/>
    <property type="molecule type" value="Genomic_DNA"/>
</dbReference>
<feature type="compositionally biased region" description="Basic and acidic residues" evidence="7">
    <location>
        <begin position="135"/>
        <end position="145"/>
    </location>
</feature>
<name>A0AAN8W6F0_9MAGN</name>
<dbReference type="Pfam" id="PF22970">
    <property type="entry name" value="DUF7028"/>
    <property type="match status" value="1"/>
</dbReference>
<feature type="compositionally biased region" description="Basic residues" evidence="7">
    <location>
        <begin position="300"/>
        <end position="313"/>
    </location>
</feature>
<dbReference type="InterPro" id="IPR013083">
    <property type="entry name" value="Znf_RING/FYVE/PHD"/>
</dbReference>
<evidence type="ECO:0000256" key="6">
    <source>
        <dbReference type="PROSITE-ProRule" id="PRU00146"/>
    </source>
</evidence>
<dbReference type="SUPFAM" id="SSF55729">
    <property type="entry name" value="Acyl-CoA N-acyltransferases (Nat)"/>
    <property type="match status" value="1"/>
</dbReference>
<feature type="region of interest" description="Disordered" evidence="7">
    <location>
        <begin position="228"/>
        <end position="361"/>
    </location>
</feature>
<dbReference type="InterPro" id="IPR011011">
    <property type="entry name" value="Znf_FYVE_PHD"/>
</dbReference>
<reference evidence="10 11" key="1">
    <citation type="submission" date="2023-12" db="EMBL/GenBank/DDBJ databases">
        <title>A high-quality genome assembly for Dillenia turbinata (Dilleniales).</title>
        <authorList>
            <person name="Chanderbali A."/>
        </authorList>
    </citation>
    <scope>NUCLEOTIDE SEQUENCE [LARGE SCALE GENOMIC DNA]</scope>
    <source>
        <strain evidence="10">LSX21</strain>
        <tissue evidence="10">Leaf</tissue>
    </source>
</reference>
<feature type="compositionally biased region" description="Polar residues" evidence="7">
    <location>
        <begin position="501"/>
        <end position="511"/>
    </location>
</feature>
<evidence type="ECO:0000256" key="1">
    <source>
        <dbReference type="ARBA" id="ARBA00004123"/>
    </source>
</evidence>
<keyword evidence="11" id="KW-1185">Reference proteome</keyword>
<evidence type="ECO:0000256" key="2">
    <source>
        <dbReference type="ARBA" id="ARBA00022723"/>
    </source>
</evidence>
<dbReference type="CDD" id="cd04301">
    <property type="entry name" value="NAT_SF"/>
    <property type="match status" value="1"/>
</dbReference>
<keyword evidence="5" id="KW-0539">Nucleus</keyword>
<feature type="compositionally biased region" description="Basic and acidic residues" evidence="7">
    <location>
        <begin position="284"/>
        <end position="293"/>
    </location>
</feature>
<organism evidence="10 11">
    <name type="scientific">Dillenia turbinata</name>
    <dbReference type="NCBI Taxonomy" id="194707"/>
    <lineage>
        <taxon>Eukaryota</taxon>
        <taxon>Viridiplantae</taxon>
        <taxon>Streptophyta</taxon>
        <taxon>Embryophyta</taxon>
        <taxon>Tracheophyta</taxon>
        <taxon>Spermatophyta</taxon>
        <taxon>Magnoliopsida</taxon>
        <taxon>eudicotyledons</taxon>
        <taxon>Gunneridae</taxon>
        <taxon>Pentapetalae</taxon>
        <taxon>Dilleniales</taxon>
        <taxon>Dilleniaceae</taxon>
        <taxon>Dillenia</taxon>
    </lineage>
</organism>
<comment type="subcellular location">
    <subcellularLocation>
        <location evidence="1">Nucleus</location>
    </subcellularLocation>
</comment>
<feature type="compositionally biased region" description="Basic and acidic residues" evidence="7">
    <location>
        <begin position="328"/>
        <end position="337"/>
    </location>
</feature>
<evidence type="ECO:0000313" key="10">
    <source>
        <dbReference type="EMBL" id="KAK6940798.1"/>
    </source>
</evidence>
<dbReference type="SUPFAM" id="SSF57903">
    <property type="entry name" value="FYVE/PHD zinc finger"/>
    <property type="match status" value="1"/>
</dbReference>
<accession>A0AAN8W6F0</accession>
<feature type="compositionally biased region" description="Basic and acidic residues" evidence="7">
    <location>
        <begin position="192"/>
        <end position="211"/>
    </location>
</feature>
<evidence type="ECO:0000259" key="9">
    <source>
        <dbReference type="PROSITE" id="PS51186"/>
    </source>
</evidence>
<feature type="domain" description="N-acetyltransferase" evidence="9">
    <location>
        <begin position="835"/>
        <end position="985"/>
    </location>
</feature>
<feature type="compositionally biased region" description="Basic and acidic residues" evidence="7">
    <location>
        <begin position="476"/>
        <end position="491"/>
    </location>
</feature>
<dbReference type="Pfam" id="PF00628">
    <property type="entry name" value="PHD"/>
    <property type="match status" value="1"/>
</dbReference>
<feature type="region of interest" description="Disordered" evidence="7">
    <location>
        <begin position="476"/>
        <end position="549"/>
    </location>
</feature>
<dbReference type="InterPro" id="IPR032308">
    <property type="entry name" value="TDBD"/>
</dbReference>
<keyword evidence="3 6" id="KW-0863">Zinc-finger</keyword>
<dbReference type="GO" id="GO:0008270">
    <property type="term" value="F:zinc ion binding"/>
    <property type="evidence" value="ECO:0007669"/>
    <property type="project" value="UniProtKB-KW"/>
</dbReference>
<evidence type="ECO:0000313" key="11">
    <source>
        <dbReference type="Proteomes" id="UP001370490"/>
    </source>
</evidence>
<dbReference type="InterPro" id="IPR019787">
    <property type="entry name" value="Znf_PHD-finger"/>
</dbReference>
<dbReference type="Pfam" id="PF23209">
    <property type="entry name" value="IDM1_C"/>
    <property type="match status" value="1"/>
</dbReference>
<feature type="region of interest" description="Disordered" evidence="7">
    <location>
        <begin position="126"/>
        <end position="211"/>
    </location>
</feature>
<feature type="compositionally biased region" description="Basic residues" evidence="7">
    <location>
        <begin position="182"/>
        <end position="191"/>
    </location>
</feature>
<dbReference type="GO" id="GO:0006357">
    <property type="term" value="P:regulation of transcription by RNA polymerase II"/>
    <property type="evidence" value="ECO:0007669"/>
    <property type="project" value="TreeGrafter"/>
</dbReference>
<comment type="caution">
    <text evidence="10">The sequence shown here is derived from an EMBL/GenBank/DDBJ whole genome shotgun (WGS) entry which is preliminary data.</text>
</comment>
<evidence type="ECO:0000256" key="4">
    <source>
        <dbReference type="ARBA" id="ARBA00022833"/>
    </source>
</evidence>
<keyword evidence="2" id="KW-0479">Metal-binding</keyword>
<dbReference type="InterPro" id="IPR054292">
    <property type="entry name" value="DUF7028"/>
</dbReference>
<dbReference type="PANTHER" id="PTHR46309">
    <property type="entry name" value="PHD FINGER PROTEIN 12"/>
    <property type="match status" value="1"/>
</dbReference>
<dbReference type="GO" id="GO:0003714">
    <property type="term" value="F:transcription corepressor activity"/>
    <property type="evidence" value="ECO:0007669"/>
    <property type="project" value="InterPro"/>
</dbReference>
<dbReference type="InterPro" id="IPR000182">
    <property type="entry name" value="GNAT_dom"/>
</dbReference>
<feature type="non-terminal residue" evidence="10">
    <location>
        <position position="1285"/>
    </location>
</feature>
<dbReference type="InterPro" id="IPR042163">
    <property type="entry name" value="PHF12"/>
</dbReference>
<dbReference type="PROSITE" id="PS50016">
    <property type="entry name" value="ZF_PHD_2"/>
    <property type="match status" value="1"/>
</dbReference>
<keyword evidence="4" id="KW-0862">Zinc</keyword>
<dbReference type="GO" id="GO:0016747">
    <property type="term" value="F:acyltransferase activity, transferring groups other than amino-acyl groups"/>
    <property type="evidence" value="ECO:0007669"/>
    <property type="project" value="InterPro"/>
</dbReference>
<evidence type="ECO:0000259" key="8">
    <source>
        <dbReference type="PROSITE" id="PS50016"/>
    </source>
</evidence>
<dbReference type="Proteomes" id="UP001370490">
    <property type="component" value="Unassembled WGS sequence"/>
</dbReference>
<evidence type="ECO:0000256" key="5">
    <source>
        <dbReference type="ARBA" id="ARBA00023242"/>
    </source>
</evidence>
<feature type="domain" description="PHD-type" evidence="8">
    <location>
        <begin position="683"/>
        <end position="728"/>
    </location>
</feature>
<protein>
    <submittedName>
        <fullName evidence="10">Zinc finger, PHD-finger</fullName>
    </submittedName>
</protein>